<keyword evidence="8" id="KW-1185">Reference proteome</keyword>
<gene>
    <name evidence="7" type="ORF">MSEO_45930</name>
</gene>
<evidence type="ECO:0000259" key="5">
    <source>
        <dbReference type="Pfam" id="PF00326"/>
    </source>
</evidence>
<dbReference type="Gene3D" id="3.40.50.1820">
    <property type="entry name" value="alpha/beta hydrolase"/>
    <property type="match status" value="1"/>
</dbReference>
<feature type="domain" description="Peptidase S9A N-terminal" evidence="6">
    <location>
        <begin position="16"/>
        <end position="422"/>
    </location>
</feature>
<organism evidence="7 8">
    <name type="scientific">Mycobacterium seoulense</name>
    <dbReference type="NCBI Taxonomy" id="386911"/>
    <lineage>
        <taxon>Bacteria</taxon>
        <taxon>Bacillati</taxon>
        <taxon>Actinomycetota</taxon>
        <taxon>Actinomycetes</taxon>
        <taxon>Mycobacteriales</taxon>
        <taxon>Mycobacteriaceae</taxon>
        <taxon>Mycobacterium</taxon>
    </lineage>
</organism>
<dbReference type="SUPFAM" id="SSF53474">
    <property type="entry name" value="alpha/beta-Hydrolases"/>
    <property type="match status" value="1"/>
</dbReference>
<dbReference type="GO" id="GO:0005829">
    <property type="term" value="C:cytosol"/>
    <property type="evidence" value="ECO:0007669"/>
    <property type="project" value="TreeGrafter"/>
</dbReference>
<evidence type="ECO:0000313" key="8">
    <source>
        <dbReference type="Proteomes" id="UP000466632"/>
    </source>
</evidence>
<keyword evidence="1" id="KW-0645">Protease</keyword>
<keyword evidence="3" id="KW-0720">Serine protease</keyword>
<sequence length="709" mass="77982">MAVMTSQAPQAPEDDGDPYLWLEDVTGDEALDWVRARNEPTLATFCDADFERMRAEALEVLDTDARIPYVVRRGGYLYNFWRDAANPRGRWRRTTLDSYRSDSPEWDVLIDTDELGRTDDTNWVWAGAGVIEPEYTRALVALSRGGSDASVVREFDMATREFVADGFALPEAKSQLAWVDADTVLVGTDFGDGSLTDSGYPRVIKRWRRGTPLADAETVFQGARTDVRVSASVDRTPGFERTLLARALDFWNEEVYELRGLPENPELIRIDAPTDASLSIHREWLLIELRTDWFYGADSYPAGALLAADYNEFLSGTAELTVVFEPDEHTALNHYAWTRDRLLLVTLADVASRVEIVTPPSRDDPSPASGRCPQRPASPSRTWRREPVAGIPAATNTVVVAADDTGDEFFLDSSGFVTPSRLLRGTGDGPLEQVKSAPSFFDAESLAVAQHFVASQDGTQVPYFVVRPADAKGPGPTMLYGYGGFESANTPGYSGVLGRLWLARGGTYVLANIRGGGEYGPGWHTQAMREGRHKVAEDFAAVATDLVNRGITTVDQLGAQGGSNGGLLMGIMLTQYPERFGALVCSVPLLDMKRYHLLLAGASWMAEYGDPDNPQDWAFISEYSPYQNISATRHYPPVLMTTSTRDDRVHPGHARKMTAALEAAGHPVYYYENIEGGHAGAADNQQVAFKSALTYSFLWRMLGRPASGP</sequence>
<protein>
    <submittedName>
        <fullName evidence="7">Peptidase</fullName>
    </submittedName>
</protein>
<dbReference type="EMBL" id="AP022582">
    <property type="protein sequence ID" value="BBY04094.1"/>
    <property type="molecule type" value="Genomic_DNA"/>
</dbReference>
<reference evidence="7 8" key="1">
    <citation type="journal article" date="2019" name="Emerg. Microbes Infect.">
        <title>Comprehensive subspecies identification of 175 nontuberculous mycobacteria species based on 7547 genomic profiles.</title>
        <authorList>
            <person name="Matsumoto Y."/>
            <person name="Kinjo T."/>
            <person name="Motooka D."/>
            <person name="Nabeya D."/>
            <person name="Jung N."/>
            <person name="Uechi K."/>
            <person name="Horii T."/>
            <person name="Iida T."/>
            <person name="Fujita J."/>
            <person name="Nakamura S."/>
        </authorList>
    </citation>
    <scope>NUCLEOTIDE SEQUENCE [LARGE SCALE GENOMIC DNA]</scope>
    <source>
        <strain evidence="7 8">JCM 16018</strain>
    </source>
</reference>
<evidence type="ECO:0000256" key="1">
    <source>
        <dbReference type="ARBA" id="ARBA00022670"/>
    </source>
</evidence>
<dbReference type="SUPFAM" id="SSF50993">
    <property type="entry name" value="Peptidase/esterase 'gauge' domain"/>
    <property type="match status" value="1"/>
</dbReference>
<accession>A0A7I7P6E8</accession>
<proteinExistence type="predicted"/>
<dbReference type="KEGG" id="mseo:MSEO_45930"/>
<dbReference type="Proteomes" id="UP000466632">
    <property type="component" value="Chromosome"/>
</dbReference>
<dbReference type="Pfam" id="PF00326">
    <property type="entry name" value="Peptidase_S9"/>
    <property type="match status" value="1"/>
</dbReference>
<dbReference type="InterPro" id="IPR002470">
    <property type="entry name" value="Peptidase_S9A"/>
</dbReference>
<dbReference type="PANTHER" id="PTHR42881:SF13">
    <property type="entry name" value="PROLYL ENDOPEPTIDASE"/>
    <property type="match status" value="1"/>
</dbReference>
<evidence type="ECO:0000313" key="7">
    <source>
        <dbReference type="EMBL" id="BBY04094.1"/>
    </source>
</evidence>
<dbReference type="InterPro" id="IPR029058">
    <property type="entry name" value="AB_hydrolase_fold"/>
</dbReference>
<feature type="region of interest" description="Disordered" evidence="4">
    <location>
        <begin position="357"/>
        <end position="384"/>
    </location>
</feature>
<dbReference type="AlphaFoldDB" id="A0A7I7P6E8"/>
<dbReference type="Pfam" id="PF02897">
    <property type="entry name" value="Peptidase_S9_N"/>
    <property type="match status" value="1"/>
</dbReference>
<dbReference type="GO" id="GO:0004252">
    <property type="term" value="F:serine-type endopeptidase activity"/>
    <property type="evidence" value="ECO:0007669"/>
    <property type="project" value="InterPro"/>
</dbReference>
<dbReference type="InterPro" id="IPR023302">
    <property type="entry name" value="Pept_S9A_N"/>
</dbReference>
<feature type="domain" description="Peptidase S9 prolyl oligopeptidase catalytic" evidence="5">
    <location>
        <begin position="501"/>
        <end position="703"/>
    </location>
</feature>
<dbReference type="InterPro" id="IPR051167">
    <property type="entry name" value="Prolyl_oligopep/macrocyclase"/>
</dbReference>
<evidence type="ECO:0000256" key="4">
    <source>
        <dbReference type="SAM" id="MobiDB-lite"/>
    </source>
</evidence>
<keyword evidence="2" id="KW-0378">Hydrolase</keyword>
<dbReference type="PRINTS" id="PR00862">
    <property type="entry name" value="PROLIGOPTASE"/>
</dbReference>
<dbReference type="GO" id="GO:0006508">
    <property type="term" value="P:proteolysis"/>
    <property type="evidence" value="ECO:0007669"/>
    <property type="project" value="UniProtKB-KW"/>
</dbReference>
<dbReference type="PANTHER" id="PTHR42881">
    <property type="entry name" value="PROLYL ENDOPEPTIDASE"/>
    <property type="match status" value="1"/>
</dbReference>
<evidence type="ECO:0000256" key="2">
    <source>
        <dbReference type="ARBA" id="ARBA00022801"/>
    </source>
</evidence>
<evidence type="ECO:0000259" key="6">
    <source>
        <dbReference type="Pfam" id="PF02897"/>
    </source>
</evidence>
<dbReference type="Gene3D" id="2.130.10.120">
    <property type="entry name" value="Prolyl oligopeptidase, N-terminal domain"/>
    <property type="match status" value="1"/>
</dbReference>
<dbReference type="GO" id="GO:0070012">
    <property type="term" value="F:oligopeptidase activity"/>
    <property type="evidence" value="ECO:0007669"/>
    <property type="project" value="TreeGrafter"/>
</dbReference>
<name>A0A7I7P6E8_9MYCO</name>
<evidence type="ECO:0000256" key="3">
    <source>
        <dbReference type="ARBA" id="ARBA00022825"/>
    </source>
</evidence>
<dbReference type="InterPro" id="IPR001375">
    <property type="entry name" value="Peptidase_S9_cat"/>
</dbReference>